<keyword evidence="3" id="KW-1185">Reference proteome</keyword>
<comment type="caution">
    <text evidence="2">The sequence shown here is derived from an EMBL/GenBank/DDBJ whole genome shotgun (WGS) entry which is preliminary data.</text>
</comment>
<evidence type="ECO:0000256" key="1">
    <source>
        <dbReference type="SAM" id="Phobius"/>
    </source>
</evidence>
<feature type="transmembrane region" description="Helical" evidence="1">
    <location>
        <begin position="322"/>
        <end position="340"/>
    </location>
</feature>
<keyword evidence="2" id="KW-0808">Transferase</keyword>
<feature type="transmembrane region" description="Helical" evidence="1">
    <location>
        <begin position="346"/>
        <end position="368"/>
    </location>
</feature>
<reference evidence="2 3" key="1">
    <citation type="journal article" date="2012" name="J. Bacteriol.">
        <title>Genome sequence of the highly efficient arsenite-oxidizing bacterium Achromobacter arsenitoxydans SY8.</title>
        <authorList>
            <person name="Li X."/>
            <person name="Hu Y."/>
            <person name="Gong J."/>
            <person name="Lin Y."/>
            <person name="Johnstone L."/>
            <person name="Rensing C."/>
            <person name="Wang G."/>
        </authorList>
    </citation>
    <scope>NUCLEOTIDE SEQUENCE [LARGE SCALE GENOMIC DNA]</scope>
    <source>
        <strain evidence="2 3">SY8</strain>
    </source>
</reference>
<gene>
    <name evidence="2" type="ORF">KYC_08095</name>
</gene>
<evidence type="ECO:0000313" key="3">
    <source>
        <dbReference type="Proteomes" id="UP000003113"/>
    </source>
</evidence>
<keyword evidence="1" id="KW-0812">Transmembrane</keyword>
<sequence>MQRARTLSRIGHALLVALAVAVIGGSLALTVTYAGQPPLDLFSFRQTQTAITAYWFAQDGFKLAYETPVGGAPWSIPFEFPIYQGIVALVARMTGGNLDFIGRLTSFGFLLLCLWPGRAITRRLQLPTPVFWIFAALLFSSPMYLYWGRAFMIETAALWFTVMSVMYFLDIIYDRPTAARSILFVLFSCLALLQKVTTGLPILFFMSLTYAVLQFREAGSLGKVATMRRMTVFAGYFVLPVMVAAAWVFYTDYVKLQNAMGAMLTSSQVSKWNWGTLDQRLSLELLQKVLLQQMLPDVGSYLAAGLLLSPFIFRSNAKAKRIVLASVVCGLAPIYIFTNLHWMHSYYQTALGIFLIFGVATALGAVVLQRFGLTACLALTFAVVSWNLYGFSVRYLPFLQQEFTASTREVALGRSLHREIPPEGQFIAFGNDWSSSFSYMAGRKSFTVPPWFKPMDQVIAAPDKFLDPGRFSGVVWCPNDYANQDEIFKLSRERNWKISGISGCLLATPERKPPAFPAEAASCLGSIDGVTTVRVGSNTVLSVLGWAADPQRRSAEGRVFVRMEDGTNTPIVVEAMRVARPDVTVAMGLPEENDLGFSRLIQPIPPDGRYTITVLQDVGPNLPACTIRTTVELIAKGQR</sequence>
<keyword evidence="1" id="KW-1133">Transmembrane helix</keyword>
<feature type="transmembrane region" description="Helical" evidence="1">
    <location>
        <begin position="129"/>
        <end position="147"/>
    </location>
</feature>
<protein>
    <submittedName>
        <fullName evidence="2">Glycosyl transferase family protein</fullName>
    </submittedName>
</protein>
<dbReference type="Proteomes" id="UP000003113">
    <property type="component" value="Unassembled WGS sequence"/>
</dbReference>
<dbReference type="EMBL" id="AGUF01000034">
    <property type="protein sequence ID" value="EHK66876.1"/>
    <property type="molecule type" value="Genomic_DNA"/>
</dbReference>
<dbReference type="STRING" id="477184.KYC_08095"/>
<dbReference type="GO" id="GO:0016740">
    <property type="term" value="F:transferase activity"/>
    <property type="evidence" value="ECO:0007669"/>
    <property type="project" value="UniProtKB-KW"/>
</dbReference>
<name>H0F4C7_9BURK</name>
<feature type="transmembrane region" description="Helical" evidence="1">
    <location>
        <begin position="375"/>
        <end position="396"/>
    </location>
</feature>
<evidence type="ECO:0000313" key="2">
    <source>
        <dbReference type="EMBL" id="EHK66876.1"/>
    </source>
</evidence>
<dbReference type="eggNOG" id="COG1807">
    <property type="taxonomic scope" value="Bacteria"/>
</dbReference>
<feature type="transmembrane region" description="Helical" evidence="1">
    <location>
        <begin position="230"/>
        <end position="250"/>
    </location>
</feature>
<organism evidence="2 3">
    <name type="scientific">Achromobacter arsenitoxydans SY8</name>
    <dbReference type="NCBI Taxonomy" id="477184"/>
    <lineage>
        <taxon>Bacteria</taxon>
        <taxon>Pseudomonadati</taxon>
        <taxon>Pseudomonadota</taxon>
        <taxon>Betaproteobacteria</taxon>
        <taxon>Burkholderiales</taxon>
        <taxon>Alcaligenaceae</taxon>
        <taxon>Achromobacter</taxon>
    </lineage>
</organism>
<keyword evidence="1" id="KW-0472">Membrane</keyword>
<proteinExistence type="predicted"/>
<feature type="transmembrane region" description="Helical" evidence="1">
    <location>
        <begin position="153"/>
        <end position="170"/>
    </location>
</feature>
<dbReference type="AlphaFoldDB" id="H0F4C7"/>
<feature type="transmembrane region" description="Helical" evidence="1">
    <location>
        <begin position="177"/>
        <end position="194"/>
    </location>
</feature>
<feature type="transmembrane region" description="Helical" evidence="1">
    <location>
        <begin position="100"/>
        <end position="117"/>
    </location>
</feature>
<accession>H0F4C7</accession>
<dbReference type="PATRIC" id="fig|477184.5.peg.1602"/>